<organism evidence="1 2">
    <name type="scientific">Cytobacillus oceanisediminis</name>
    <dbReference type="NCBI Taxonomy" id="665099"/>
    <lineage>
        <taxon>Bacteria</taxon>
        <taxon>Bacillati</taxon>
        <taxon>Bacillota</taxon>
        <taxon>Bacilli</taxon>
        <taxon>Bacillales</taxon>
        <taxon>Bacillaceae</taxon>
        <taxon>Cytobacillus</taxon>
    </lineage>
</organism>
<gene>
    <name evidence="1" type="ORF">IQ19_01053</name>
</gene>
<name>A0A562K3L1_9BACI</name>
<dbReference type="EMBL" id="VLKI01000002">
    <property type="protein sequence ID" value="TWH89805.1"/>
    <property type="molecule type" value="Genomic_DNA"/>
</dbReference>
<accession>A0A562K3L1</accession>
<dbReference type="RefSeq" id="WP_144540598.1">
    <property type="nucleotide sequence ID" value="NZ_CBCSDC010000063.1"/>
</dbReference>
<keyword evidence="2" id="KW-1185">Reference proteome</keyword>
<reference evidence="1 2" key="1">
    <citation type="journal article" date="2015" name="Stand. Genomic Sci.">
        <title>Genomic Encyclopedia of Bacterial and Archaeal Type Strains, Phase III: the genomes of soil and plant-associated and newly described type strains.</title>
        <authorList>
            <person name="Whitman W.B."/>
            <person name="Woyke T."/>
            <person name="Klenk H.P."/>
            <person name="Zhou Y."/>
            <person name="Lilburn T.G."/>
            <person name="Beck B.J."/>
            <person name="De Vos P."/>
            <person name="Vandamme P."/>
            <person name="Eisen J.A."/>
            <person name="Garrity G."/>
            <person name="Hugenholtz P."/>
            <person name="Kyrpides N.C."/>
        </authorList>
    </citation>
    <scope>NUCLEOTIDE SEQUENCE [LARGE SCALE GENOMIC DNA]</scope>
    <source>
        <strain evidence="1 2">CGMCC 1.10115</strain>
    </source>
</reference>
<protein>
    <submittedName>
        <fullName evidence="1">Uncharacterized protein</fullName>
    </submittedName>
</protein>
<evidence type="ECO:0000313" key="2">
    <source>
        <dbReference type="Proteomes" id="UP000318667"/>
    </source>
</evidence>
<dbReference type="AlphaFoldDB" id="A0A562K3L1"/>
<dbReference type="OrthoDB" id="2893031at2"/>
<sequence>MDYSFEEFLEDLKMGREIHFIYREENYYIGCGTGHFMFWKFDDSASEIIGEDVEDLLRKVNFDGKLIKEVWDLIKIVDVF</sequence>
<dbReference type="Proteomes" id="UP000318667">
    <property type="component" value="Unassembled WGS sequence"/>
</dbReference>
<proteinExistence type="predicted"/>
<dbReference type="GeneID" id="65402308"/>
<comment type="caution">
    <text evidence="1">The sequence shown here is derived from an EMBL/GenBank/DDBJ whole genome shotgun (WGS) entry which is preliminary data.</text>
</comment>
<evidence type="ECO:0000313" key="1">
    <source>
        <dbReference type="EMBL" id="TWH89805.1"/>
    </source>
</evidence>